<dbReference type="InterPro" id="IPR000306">
    <property type="entry name" value="Znf_FYVE"/>
</dbReference>
<evidence type="ECO:0000313" key="11">
    <source>
        <dbReference type="Proteomes" id="UP000294530"/>
    </source>
</evidence>
<dbReference type="EMBL" id="SHOA02000003">
    <property type="protein sequence ID" value="TDH67675.1"/>
    <property type="molecule type" value="Genomic_DNA"/>
</dbReference>
<dbReference type="InterPro" id="IPR013083">
    <property type="entry name" value="Znf_RING/FYVE/PHD"/>
</dbReference>
<dbReference type="Gene3D" id="3.30.450.40">
    <property type="match status" value="1"/>
</dbReference>
<dbReference type="Gene3D" id="3.30.40.10">
    <property type="entry name" value="Zinc/RING finger domain, C3HC4 (zinc finger)"/>
    <property type="match status" value="1"/>
</dbReference>
<dbReference type="FunFam" id="3.40.605.10:FF:000003">
    <property type="entry name" value="Methylmalonate-semialdehyde dehydrogenase [acylating]"/>
    <property type="match status" value="1"/>
</dbReference>
<keyword evidence="4 8" id="KW-0863">Zinc-finger</keyword>
<name>A0A976FIX3_BRELC</name>
<dbReference type="KEGG" id="blac:94348575"/>
<gene>
    <name evidence="10" type="ORF">CCR75_004818</name>
</gene>
<evidence type="ECO:0000256" key="1">
    <source>
        <dbReference type="ARBA" id="ARBA00009986"/>
    </source>
</evidence>
<dbReference type="GO" id="GO:0004491">
    <property type="term" value="F:methylmalonate-semialdehyde dehydrogenase (acylating, NAD) activity"/>
    <property type="evidence" value="ECO:0007669"/>
    <property type="project" value="UniProtKB-EC"/>
</dbReference>
<dbReference type="GO" id="GO:0006574">
    <property type="term" value="P:L-valine catabolic process"/>
    <property type="evidence" value="ECO:0007669"/>
    <property type="project" value="TreeGrafter"/>
</dbReference>
<evidence type="ECO:0000256" key="2">
    <source>
        <dbReference type="ARBA" id="ARBA00013048"/>
    </source>
</evidence>
<evidence type="ECO:0000259" key="9">
    <source>
        <dbReference type="PROSITE" id="PS50178"/>
    </source>
</evidence>
<keyword evidence="6" id="KW-0560">Oxidoreductase</keyword>
<dbReference type="CDD" id="cd00065">
    <property type="entry name" value="FYVE_like_SF"/>
    <property type="match status" value="1"/>
</dbReference>
<dbReference type="Gene3D" id="3.40.309.10">
    <property type="entry name" value="Aldehyde Dehydrogenase, Chain A, domain 2"/>
    <property type="match status" value="1"/>
</dbReference>
<evidence type="ECO:0000313" key="10">
    <source>
        <dbReference type="EMBL" id="TDH67675.1"/>
    </source>
</evidence>
<dbReference type="SMART" id="SM00064">
    <property type="entry name" value="FYVE"/>
    <property type="match status" value="1"/>
</dbReference>
<dbReference type="Gene3D" id="3.40.605.10">
    <property type="entry name" value="Aldehyde Dehydrogenase, Chain A, domain 1"/>
    <property type="match status" value="1"/>
</dbReference>
<dbReference type="InterPro" id="IPR029016">
    <property type="entry name" value="GAF-like_dom_sf"/>
</dbReference>
<dbReference type="AlphaFoldDB" id="A0A976FIX3"/>
<dbReference type="PANTHER" id="PTHR43866:SF3">
    <property type="entry name" value="METHYLMALONATE-SEMIALDEHYDE DEHYDROGENASE [ACYLATING], MITOCHONDRIAL"/>
    <property type="match status" value="1"/>
</dbReference>
<dbReference type="RefSeq" id="XP_067817174.1">
    <property type="nucleotide sequence ID" value="XM_067962904.1"/>
</dbReference>
<dbReference type="InterPro" id="IPR016161">
    <property type="entry name" value="Ald_DH/histidinol_DH"/>
</dbReference>
<dbReference type="SUPFAM" id="SSF53720">
    <property type="entry name" value="ALDH-like"/>
    <property type="match status" value="1"/>
</dbReference>
<dbReference type="InterPro" id="IPR011011">
    <property type="entry name" value="Znf_FYVE_PHD"/>
</dbReference>
<dbReference type="GeneID" id="94348575"/>
<organism evidence="10 11">
    <name type="scientific">Bremia lactucae</name>
    <name type="common">Lettuce downy mildew</name>
    <dbReference type="NCBI Taxonomy" id="4779"/>
    <lineage>
        <taxon>Eukaryota</taxon>
        <taxon>Sar</taxon>
        <taxon>Stramenopiles</taxon>
        <taxon>Oomycota</taxon>
        <taxon>Peronosporomycetes</taxon>
        <taxon>Peronosporales</taxon>
        <taxon>Peronosporaceae</taxon>
        <taxon>Bremia</taxon>
    </lineage>
</organism>
<keyword evidence="3" id="KW-0479">Metal-binding</keyword>
<feature type="domain" description="FYVE-type" evidence="9">
    <location>
        <begin position="46"/>
        <end position="106"/>
    </location>
</feature>
<dbReference type="GO" id="GO:0006210">
    <property type="term" value="P:thymine catabolic process"/>
    <property type="evidence" value="ECO:0007669"/>
    <property type="project" value="TreeGrafter"/>
</dbReference>
<dbReference type="InterPro" id="IPR016163">
    <property type="entry name" value="Ald_DH_C"/>
</dbReference>
<evidence type="ECO:0000256" key="5">
    <source>
        <dbReference type="ARBA" id="ARBA00022833"/>
    </source>
</evidence>
<evidence type="ECO:0000256" key="3">
    <source>
        <dbReference type="ARBA" id="ARBA00022723"/>
    </source>
</evidence>
<sequence length="957" mass="106026">MPPQSRRPRGLSANHANENERLETIKSDKSTLSSIRLLGKENWVKIDERPHCFYCARKFRPFFFKRHCRSCGEIVCSTCYRRRRVRVTSTLEVTVRLCFDCIDKAMLLAESKRHLSTHKSIDHHSFSNDGLRTHFDSTKTTSSSICSRFSDFSTCNWSDSDSDLTDTSSRSSVLFSSQRSSRRHLSNLVPTDVIEFLPDDELLCLSDARQHDTLQRLHVFDSTLATEYNAICDLVRQVFNCTIAAVAFMDENRQWYKARHGITASAWPRDATLCSQLMHVPHPTIILDATQDARFQQHPLVTGSASIRFYATTPICDPETGLVIGSIFVMDPTPKQQLPPRGMEILSYASNAIEKLLQGVILRPSIQSVTIRPGNLYPQRESMPCCSERDLAWLQSVPEELESNEWRRSGATDHILVFTSLRSCGLVSVASFLLDVLSLRPLWHVVHSIVFRRLNYSQRKLFCTHRNVYRSLLMASSYNLRPKSGSNCATNEVIYEVPEATPDEMRQATAAAARAYKTWKEVGVQHRQRVMLKLQHLIREHTEELALAITTEQGKTLADARGDVYRGLEVVEYTCGAATLMMGETVANLATSLDTYSFKEPLGVCAGICPFNFPAMIPLWMFPTGTVTGNTYILKPSEKAPGAAMILARLAQEAGLPNGVLNILHGAHETVNYICDAPEIQAISFVGSNQVGESIYARASATGKRVQANLGAKNHAVLLPDCNPHHAIQAIAGAAFGAAGQRCMALSVVLFIGSSKAWIHDLVKIGQSMTVNGGMEPHTDVGPLITQAAKDRANALIQASSDHGASILLDGRHVVVPKYPHGHFLGPTVLDHVTTDNPAYMNELFAPVVVCMTLDTLDDAIALINRNPYGNGTSLFTSSGAKARWFQHAINVGQVGINVPIPVPLPMFSFTSSKASIRGDSHFYGKSGINFYTQPKTITSLWDLQEATPYNTIMPML</sequence>
<dbReference type="GO" id="GO:0008270">
    <property type="term" value="F:zinc ion binding"/>
    <property type="evidence" value="ECO:0007669"/>
    <property type="project" value="UniProtKB-KW"/>
</dbReference>
<dbReference type="NCBIfam" id="TIGR01722">
    <property type="entry name" value="MMSDH"/>
    <property type="match status" value="1"/>
</dbReference>
<dbReference type="InterPro" id="IPR017455">
    <property type="entry name" value="Znf_FYVE-rel"/>
</dbReference>
<evidence type="ECO:0000256" key="6">
    <source>
        <dbReference type="ARBA" id="ARBA00023002"/>
    </source>
</evidence>
<dbReference type="Proteomes" id="UP000294530">
    <property type="component" value="Unassembled WGS sequence"/>
</dbReference>
<dbReference type="Pfam" id="PF00171">
    <property type="entry name" value="Aldedh"/>
    <property type="match status" value="1"/>
</dbReference>
<dbReference type="CDD" id="cd07085">
    <property type="entry name" value="ALDH_F6_MMSDH"/>
    <property type="match status" value="1"/>
</dbReference>
<dbReference type="SUPFAM" id="SSF57903">
    <property type="entry name" value="FYVE/PHD zinc finger"/>
    <property type="match status" value="1"/>
</dbReference>
<protein>
    <recommendedName>
        <fullName evidence="2">methylmalonate-semialdehyde dehydrogenase (CoA acylating)</fullName>
        <ecNumber evidence="2">1.2.1.27</ecNumber>
    </recommendedName>
</protein>
<dbReference type="InterPro" id="IPR015590">
    <property type="entry name" value="Aldehyde_DH_dom"/>
</dbReference>
<dbReference type="InterPro" id="IPR016162">
    <property type="entry name" value="Ald_DH_N"/>
</dbReference>
<dbReference type="FunFam" id="3.40.309.10:FF:000002">
    <property type="entry name" value="Methylmalonate-semialdehyde dehydrogenase (Acylating)"/>
    <property type="match status" value="1"/>
</dbReference>
<keyword evidence="11" id="KW-1185">Reference proteome</keyword>
<dbReference type="SUPFAM" id="SSF55781">
    <property type="entry name" value="GAF domain-like"/>
    <property type="match status" value="1"/>
</dbReference>
<dbReference type="PROSITE" id="PS00070">
    <property type="entry name" value="ALDEHYDE_DEHYDR_CYS"/>
    <property type="match status" value="1"/>
</dbReference>
<dbReference type="Pfam" id="PF01363">
    <property type="entry name" value="FYVE"/>
    <property type="match status" value="1"/>
</dbReference>
<accession>A0A976FIX3</accession>
<comment type="similarity">
    <text evidence="1">Belongs to the aldehyde dehydrogenase family.</text>
</comment>
<reference evidence="10 11" key="1">
    <citation type="journal article" date="2021" name="Genome Biol.">
        <title>AFLAP: assembly-free linkage analysis pipeline using k-mers from genome sequencing data.</title>
        <authorList>
            <person name="Fletcher K."/>
            <person name="Zhang L."/>
            <person name="Gil J."/>
            <person name="Han R."/>
            <person name="Cavanaugh K."/>
            <person name="Michelmore R."/>
        </authorList>
    </citation>
    <scope>NUCLEOTIDE SEQUENCE [LARGE SCALE GENOMIC DNA]</scope>
    <source>
        <strain evidence="10 11">SF5</strain>
    </source>
</reference>
<dbReference type="GO" id="GO:0005739">
    <property type="term" value="C:mitochondrion"/>
    <property type="evidence" value="ECO:0007669"/>
    <property type="project" value="TreeGrafter"/>
</dbReference>
<dbReference type="InterPro" id="IPR010061">
    <property type="entry name" value="MeMal-semiAld_DH"/>
</dbReference>
<dbReference type="EC" id="1.2.1.27" evidence="2"/>
<evidence type="ECO:0000256" key="7">
    <source>
        <dbReference type="ARBA" id="ARBA00023027"/>
    </source>
</evidence>
<keyword evidence="7" id="KW-0520">NAD</keyword>
<dbReference type="PANTHER" id="PTHR43866">
    <property type="entry name" value="MALONATE-SEMIALDEHYDE DEHYDROGENASE"/>
    <property type="match status" value="1"/>
</dbReference>
<dbReference type="PROSITE" id="PS50178">
    <property type="entry name" value="ZF_FYVE"/>
    <property type="match status" value="1"/>
</dbReference>
<dbReference type="InterPro" id="IPR016160">
    <property type="entry name" value="Ald_DH_CS_CYS"/>
</dbReference>
<evidence type="ECO:0000256" key="8">
    <source>
        <dbReference type="PROSITE-ProRule" id="PRU00091"/>
    </source>
</evidence>
<comment type="caution">
    <text evidence="10">The sequence shown here is derived from an EMBL/GenBank/DDBJ whole genome shotgun (WGS) entry which is preliminary data.</text>
</comment>
<dbReference type="OrthoDB" id="310895at2759"/>
<evidence type="ECO:0000256" key="4">
    <source>
        <dbReference type="ARBA" id="ARBA00022771"/>
    </source>
</evidence>
<keyword evidence="5" id="KW-0862">Zinc</keyword>
<proteinExistence type="inferred from homology"/>